<feature type="region of interest" description="Disordered" evidence="1">
    <location>
        <begin position="312"/>
        <end position="342"/>
    </location>
</feature>
<feature type="compositionally biased region" description="Basic and acidic residues" evidence="1">
    <location>
        <begin position="473"/>
        <end position="489"/>
    </location>
</feature>
<keyword evidence="4" id="KW-1185">Reference proteome</keyword>
<dbReference type="AlphaFoldDB" id="A0A6A6NXT7"/>
<protein>
    <submittedName>
        <fullName evidence="3">Uncharacterized protein</fullName>
    </submittedName>
</protein>
<accession>A0A6A6NXT7</accession>
<feature type="transmembrane region" description="Helical" evidence="2">
    <location>
        <begin position="121"/>
        <end position="146"/>
    </location>
</feature>
<organism evidence="3 4">
    <name type="scientific">Lineolata rhizophorae</name>
    <dbReference type="NCBI Taxonomy" id="578093"/>
    <lineage>
        <taxon>Eukaryota</taxon>
        <taxon>Fungi</taxon>
        <taxon>Dikarya</taxon>
        <taxon>Ascomycota</taxon>
        <taxon>Pezizomycotina</taxon>
        <taxon>Dothideomycetes</taxon>
        <taxon>Dothideomycetes incertae sedis</taxon>
        <taxon>Lineolatales</taxon>
        <taxon>Lineolataceae</taxon>
        <taxon>Lineolata</taxon>
    </lineage>
</organism>
<feature type="region of interest" description="Disordered" evidence="1">
    <location>
        <begin position="451"/>
        <end position="498"/>
    </location>
</feature>
<evidence type="ECO:0000256" key="1">
    <source>
        <dbReference type="SAM" id="MobiDB-lite"/>
    </source>
</evidence>
<name>A0A6A6NXT7_9PEZI</name>
<evidence type="ECO:0000256" key="2">
    <source>
        <dbReference type="SAM" id="Phobius"/>
    </source>
</evidence>
<evidence type="ECO:0000313" key="3">
    <source>
        <dbReference type="EMBL" id="KAF2456287.1"/>
    </source>
</evidence>
<proteinExistence type="predicted"/>
<feature type="compositionally biased region" description="Low complexity" evidence="1">
    <location>
        <begin position="102"/>
        <end position="111"/>
    </location>
</feature>
<dbReference type="EMBL" id="MU001684">
    <property type="protein sequence ID" value="KAF2456287.1"/>
    <property type="molecule type" value="Genomic_DNA"/>
</dbReference>
<feature type="compositionally biased region" description="Low complexity" evidence="1">
    <location>
        <begin position="240"/>
        <end position="253"/>
    </location>
</feature>
<reference evidence="3" key="1">
    <citation type="journal article" date="2020" name="Stud. Mycol.">
        <title>101 Dothideomycetes genomes: a test case for predicting lifestyles and emergence of pathogens.</title>
        <authorList>
            <person name="Haridas S."/>
            <person name="Albert R."/>
            <person name="Binder M."/>
            <person name="Bloem J."/>
            <person name="Labutti K."/>
            <person name="Salamov A."/>
            <person name="Andreopoulos B."/>
            <person name="Baker S."/>
            <person name="Barry K."/>
            <person name="Bills G."/>
            <person name="Bluhm B."/>
            <person name="Cannon C."/>
            <person name="Castanera R."/>
            <person name="Culley D."/>
            <person name="Daum C."/>
            <person name="Ezra D."/>
            <person name="Gonzalez J."/>
            <person name="Henrissat B."/>
            <person name="Kuo A."/>
            <person name="Liang C."/>
            <person name="Lipzen A."/>
            <person name="Lutzoni F."/>
            <person name="Magnuson J."/>
            <person name="Mondo S."/>
            <person name="Nolan M."/>
            <person name="Ohm R."/>
            <person name="Pangilinan J."/>
            <person name="Park H.-J."/>
            <person name="Ramirez L."/>
            <person name="Alfaro M."/>
            <person name="Sun H."/>
            <person name="Tritt A."/>
            <person name="Yoshinaga Y."/>
            <person name="Zwiers L.-H."/>
            <person name="Turgeon B."/>
            <person name="Goodwin S."/>
            <person name="Spatafora J."/>
            <person name="Crous P."/>
            <person name="Grigoriev I."/>
        </authorList>
    </citation>
    <scope>NUCLEOTIDE SEQUENCE</scope>
    <source>
        <strain evidence="3">ATCC 16933</strain>
    </source>
</reference>
<evidence type="ECO:0000313" key="4">
    <source>
        <dbReference type="Proteomes" id="UP000799766"/>
    </source>
</evidence>
<keyword evidence="2" id="KW-1133">Transmembrane helix</keyword>
<keyword evidence="2" id="KW-0472">Membrane</keyword>
<feature type="region of interest" description="Disordered" evidence="1">
    <location>
        <begin position="193"/>
        <end position="284"/>
    </location>
</feature>
<feature type="compositionally biased region" description="Basic and acidic residues" evidence="1">
    <location>
        <begin position="326"/>
        <end position="339"/>
    </location>
</feature>
<feature type="region of interest" description="Disordered" evidence="1">
    <location>
        <begin position="39"/>
        <end position="111"/>
    </location>
</feature>
<feature type="compositionally biased region" description="Low complexity" evidence="1">
    <location>
        <begin position="314"/>
        <end position="323"/>
    </location>
</feature>
<gene>
    <name evidence="3" type="ORF">BDY21DRAFT_364994</name>
</gene>
<keyword evidence="2" id="KW-0812">Transmembrane</keyword>
<feature type="compositionally biased region" description="Basic and acidic residues" evidence="1">
    <location>
        <begin position="451"/>
        <end position="465"/>
    </location>
</feature>
<feature type="region of interest" description="Disordered" evidence="1">
    <location>
        <begin position="363"/>
        <end position="395"/>
    </location>
</feature>
<sequence length="498" mass="52934">MAPPPLVLGTTPSTTVTTLLPTSSLLASVGERVFPSSGTTVQTASAGIPPADATSLSGTGAPTPSVMVTLPDGTVPKEPPPEQVNTDDTLPRPAELGNHGTSLSSDSADSSADNPLTNATLVAVLVLCILFLLGFFGFLVYFLFFFRDNRRNCCMWGLFPFPILGRTTSSEMLRSEKDCEDAATVVVVDEKCSREHKTPPTSEAGAVVVVGDSSNEDIKPPSTLERPPSTPTPNGHDDSAAQLLPNQSLLSQPVAGEPQQPSQAQGTIVAEVSPPKSPTPTPFATAAHLTQPLSATVPPPPQAFLWRSIRTQHGEQQQTQQAGKGEGQHGRDHNRDDAFPHPVYRHNLARPKALERMQLGAHRAAQHHRHNHGGWMHIGDGGGDGNPHSNSNSIGAAARDLTRSGTRMMQRASRKSQELVAEALARDPSHHGFSAGRKLSKKVRRAVMEHEGAGGRTDGFSRIETRGGGWPLEEGKDGNGDEGRVERENSGTSIGKAY</sequence>
<dbReference type="Proteomes" id="UP000799766">
    <property type="component" value="Unassembled WGS sequence"/>
</dbReference>